<dbReference type="PIRSF" id="PIRSF000105">
    <property type="entry name" value="HCDH"/>
    <property type="match status" value="1"/>
</dbReference>
<dbReference type="InterPro" id="IPR006180">
    <property type="entry name" value="3-OHacyl-CoA_DH_CS"/>
</dbReference>
<dbReference type="InterPro" id="IPR022694">
    <property type="entry name" value="3-OHacyl-CoA_DH"/>
</dbReference>
<evidence type="ECO:0000259" key="12">
    <source>
        <dbReference type="Pfam" id="PF02737"/>
    </source>
</evidence>
<gene>
    <name evidence="13" type="ORF">FZEAL_92</name>
</gene>
<dbReference type="GO" id="GO:0050104">
    <property type="term" value="F:L-gulonate 3-dehydrogenase activity"/>
    <property type="evidence" value="ECO:0007669"/>
    <property type="project" value="UniProtKB-EC"/>
</dbReference>
<sequence>MSDSAQQDTIALIGLGTIGLSFASLHLQYSNAKLRLYDVREDLEHHISTLLPVYLESTKGENGDALSVQELRSTGRLLICSSIEEACSGATIVQEQGPDKVDFKQSNWARVMEFAPENAHLWSSTSGICASKQVEDLEDKSRVLVVHPFNPPHIMPLIEVVPSPHTAPERTKFAMDYFAGLGSGHRPVLIKKETQGFVGNRLAFALFREACHLVANDVVSAEDLDTIVESSLAPRWAVAGPFKTYNFAGGNAGVRAFMHHLSGTIEGCWDDSGGVSLKDTSVARSATRLGGSTENEDWTDKVARQTEEAYGLPTAESMAERDRDLQKVIQAQPKRG</sequence>
<dbReference type="Gene3D" id="3.40.50.720">
    <property type="entry name" value="NAD(P)-binding Rossmann-like Domain"/>
    <property type="match status" value="1"/>
</dbReference>
<keyword evidence="14" id="KW-1185">Reference proteome</keyword>
<evidence type="ECO:0000256" key="1">
    <source>
        <dbReference type="ARBA" id="ARBA00004496"/>
    </source>
</evidence>
<dbReference type="GO" id="GO:0070403">
    <property type="term" value="F:NAD+ binding"/>
    <property type="evidence" value="ECO:0007669"/>
    <property type="project" value="InterPro"/>
</dbReference>
<proteinExistence type="inferred from homology"/>
<evidence type="ECO:0000256" key="4">
    <source>
        <dbReference type="ARBA" id="ARBA00022490"/>
    </source>
</evidence>
<dbReference type="InterPro" id="IPR006176">
    <property type="entry name" value="3-OHacyl-CoA_DH_NAD-bd"/>
</dbReference>
<evidence type="ECO:0000256" key="5">
    <source>
        <dbReference type="ARBA" id="ARBA00022553"/>
    </source>
</evidence>
<evidence type="ECO:0000256" key="7">
    <source>
        <dbReference type="ARBA" id="ARBA00023027"/>
    </source>
</evidence>
<dbReference type="SUPFAM" id="SSF51735">
    <property type="entry name" value="NAD(P)-binding Rossmann-fold domains"/>
    <property type="match status" value="1"/>
</dbReference>
<dbReference type="InterPro" id="IPR006108">
    <property type="entry name" value="3HC_DH_C"/>
</dbReference>
<comment type="similarity">
    <text evidence="2">Belongs to the 3-hydroxyacyl-CoA dehydrogenase family.</text>
</comment>
<keyword evidence="6" id="KW-0560">Oxidoreductase</keyword>
<dbReference type="PANTHER" id="PTHR48075:SF1">
    <property type="entry name" value="LAMBDA-CRYSTALLIN HOMOLOG"/>
    <property type="match status" value="1"/>
</dbReference>
<accession>A0A8H4UW09</accession>
<feature type="site" description="Important for catalytic activity" evidence="10">
    <location>
        <position position="147"/>
    </location>
</feature>
<evidence type="ECO:0000259" key="11">
    <source>
        <dbReference type="Pfam" id="PF00725"/>
    </source>
</evidence>
<comment type="caution">
    <text evidence="13">The sequence shown here is derived from an EMBL/GenBank/DDBJ whole genome shotgun (WGS) entry which is preliminary data.</text>
</comment>
<feature type="domain" description="3-hydroxyacyl-CoA dehydrogenase NAD binding" evidence="12">
    <location>
        <begin position="9"/>
        <end position="191"/>
    </location>
</feature>
<feature type="domain" description="3-hydroxyacyl-CoA dehydrogenase C-terminal" evidence="11">
    <location>
        <begin position="196"/>
        <end position="258"/>
    </location>
</feature>
<evidence type="ECO:0000256" key="10">
    <source>
        <dbReference type="PIRSR" id="PIRSR000105-1"/>
    </source>
</evidence>
<evidence type="ECO:0000256" key="3">
    <source>
        <dbReference type="ARBA" id="ARBA00011738"/>
    </source>
</evidence>
<reference evidence="13" key="2">
    <citation type="submission" date="2020-05" db="EMBL/GenBank/DDBJ databases">
        <authorList>
            <person name="Kim H.-S."/>
            <person name="Proctor R.H."/>
            <person name="Brown D.W."/>
        </authorList>
    </citation>
    <scope>NUCLEOTIDE SEQUENCE</scope>
    <source>
        <strain evidence="13">NRRL 22465</strain>
    </source>
</reference>
<dbReference type="InterPro" id="IPR036291">
    <property type="entry name" value="NAD(P)-bd_dom_sf"/>
</dbReference>
<dbReference type="EC" id="1.1.1.45" evidence="8"/>
<dbReference type="InterPro" id="IPR013328">
    <property type="entry name" value="6PGD_dom2"/>
</dbReference>
<dbReference type="EMBL" id="JABEYC010000004">
    <property type="protein sequence ID" value="KAF4984801.1"/>
    <property type="molecule type" value="Genomic_DNA"/>
</dbReference>
<evidence type="ECO:0000313" key="13">
    <source>
        <dbReference type="EMBL" id="KAF4984801.1"/>
    </source>
</evidence>
<dbReference type="PROSITE" id="PS00067">
    <property type="entry name" value="3HCDH"/>
    <property type="match status" value="1"/>
</dbReference>
<comment type="subunit">
    <text evidence="3">Homodimer.</text>
</comment>
<dbReference type="Proteomes" id="UP000635477">
    <property type="component" value="Unassembled WGS sequence"/>
</dbReference>
<evidence type="ECO:0000256" key="2">
    <source>
        <dbReference type="ARBA" id="ARBA00009463"/>
    </source>
</evidence>
<dbReference type="OrthoDB" id="2021159at2759"/>
<protein>
    <recommendedName>
        <fullName evidence="9">L-gulonate 3-dehydrogenase</fullName>
        <ecNumber evidence="8">1.1.1.45</ecNumber>
    </recommendedName>
    <alternativeName>
        <fullName evidence="9">L-gulonate 3-dehydrogenase</fullName>
    </alternativeName>
</protein>
<dbReference type="Pfam" id="PF02737">
    <property type="entry name" value="3HCDH_N"/>
    <property type="match status" value="1"/>
</dbReference>
<keyword evidence="5" id="KW-0597">Phosphoprotein</keyword>
<evidence type="ECO:0000256" key="6">
    <source>
        <dbReference type="ARBA" id="ARBA00023002"/>
    </source>
</evidence>
<comment type="subcellular location">
    <subcellularLocation>
        <location evidence="1">Cytoplasm</location>
    </subcellularLocation>
</comment>
<dbReference type="PANTHER" id="PTHR48075">
    <property type="entry name" value="3-HYDROXYACYL-COA DEHYDROGENASE FAMILY PROTEIN"/>
    <property type="match status" value="1"/>
</dbReference>
<dbReference type="SUPFAM" id="SSF48179">
    <property type="entry name" value="6-phosphogluconate dehydrogenase C-terminal domain-like"/>
    <property type="match status" value="1"/>
</dbReference>
<dbReference type="Gene3D" id="1.10.1040.10">
    <property type="entry name" value="N-(1-d-carboxylethyl)-l-norvaline Dehydrogenase, domain 2"/>
    <property type="match status" value="1"/>
</dbReference>
<name>A0A8H4UW09_9HYPO</name>
<evidence type="ECO:0000256" key="8">
    <source>
        <dbReference type="ARBA" id="ARBA00038962"/>
    </source>
</evidence>
<evidence type="ECO:0000313" key="14">
    <source>
        <dbReference type="Proteomes" id="UP000635477"/>
    </source>
</evidence>
<keyword evidence="4" id="KW-0963">Cytoplasm</keyword>
<dbReference type="Pfam" id="PF00725">
    <property type="entry name" value="3HCDH"/>
    <property type="match status" value="1"/>
</dbReference>
<dbReference type="GO" id="GO:0005737">
    <property type="term" value="C:cytoplasm"/>
    <property type="evidence" value="ECO:0007669"/>
    <property type="project" value="UniProtKB-SubCell"/>
</dbReference>
<evidence type="ECO:0000256" key="9">
    <source>
        <dbReference type="ARBA" id="ARBA00042709"/>
    </source>
</evidence>
<keyword evidence="7" id="KW-0520">NAD</keyword>
<organism evidence="13 14">
    <name type="scientific">Fusarium zealandicum</name>
    <dbReference type="NCBI Taxonomy" id="1053134"/>
    <lineage>
        <taxon>Eukaryota</taxon>
        <taxon>Fungi</taxon>
        <taxon>Dikarya</taxon>
        <taxon>Ascomycota</taxon>
        <taxon>Pezizomycotina</taxon>
        <taxon>Sordariomycetes</taxon>
        <taxon>Hypocreomycetidae</taxon>
        <taxon>Hypocreales</taxon>
        <taxon>Nectriaceae</taxon>
        <taxon>Fusarium</taxon>
        <taxon>Fusarium staphyleae species complex</taxon>
    </lineage>
</organism>
<dbReference type="AlphaFoldDB" id="A0A8H4UW09"/>
<dbReference type="GO" id="GO:0006631">
    <property type="term" value="P:fatty acid metabolic process"/>
    <property type="evidence" value="ECO:0007669"/>
    <property type="project" value="InterPro"/>
</dbReference>
<reference evidence="13" key="1">
    <citation type="journal article" date="2020" name="BMC Genomics">
        <title>Correction to: Identification and distribution of gene clusters required for synthesis of sphingolipid metabolism inhibitors in diverse species of the filamentous fungus Fusarium.</title>
        <authorList>
            <person name="Kim H.S."/>
            <person name="Lohmar J.M."/>
            <person name="Busman M."/>
            <person name="Brown D.W."/>
            <person name="Naumann T.A."/>
            <person name="Divon H.H."/>
            <person name="Lysoe E."/>
            <person name="Uhlig S."/>
            <person name="Proctor R.H."/>
        </authorList>
    </citation>
    <scope>NUCLEOTIDE SEQUENCE</scope>
    <source>
        <strain evidence="13">NRRL 22465</strain>
    </source>
</reference>
<dbReference type="InterPro" id="IPR008927">
    <property type="entry name" value="6-PGluconate_DH-like_C_sf"/>
</dbReference>